<keyword evidence="4" id="KW-0732">Signal</keyword>
<name>A0A553NVX3_TIGCA</name>
<dbReference type="GO" id="GO:0004252">
    <property type="term" value="F:serine-type endopeptidase activity"/>
    <property type="evidence" value="ECO:0007669"/>
    <property type="project" value="InterPro"/>
</dbReference>
<dbReference type="InterPro" id="IPR043504">
    <property type="entry name" value="Peptidase_S1_PA_chymotrypsin"/>
</dbReference>
<dbReference type="Pfam" id="PF00089">
    <property type="entry name" value="Trypsin"/>
    <property type="match status" value="1"/>
</dbReference>
<proteinExistence type="inferred from homology"/>
<keyword evidence="7" id="KW-1185">Reference proteome</keyword>
<dbReference type="InterPro" id="IPR001254">
    <property type="entry name" value="Trypsin_dom"/>
</dbReference>
<evidence type="ECO:0000259" key="5">
    <source>
        <dbReference type="PROSITE" id="PS50240"/>
    </source>
</evidence>
<comment type="caution">
    <text evidence="6">The sequence shown here is derived from an EMBL/GenBank/DDBJ whole genome shotgun (WGS) entry which is preliminary data.</text>
</comment>
<evidence type="ECO:0000256" key="4">
    <source>
        <dbReference type="SAM" id="SignalP"/>
    </source>
</evidence>
<dbReference type="Proteomes" id="UP000318571">
    <property type="component" value="Chromosome 1"/>
</dbReference>
<gene>
    <name evidence="6" type="ORF">TCAL_09399</name>
</gene>
<dbReference type="PANTHER" id="PTHR24256">
    <property type="entry name" value="TRYPTASE-RELATED"/>
    <property type="match status" value="1"/>
</dbReference>
<dbReference type="PROSITE" id="PS50240">
    <property type="entry name" value="TRYPSIN_DOM"/>
    <property type="match status" value="1"/>
</dbReference>
<comment type="similarity">
    <text evidence="2">Belongs to the peptidase S1 family. CLIP subfamily.</text>
</comment>
<accession>A0A553NVX3</accession>
<protein>
    <recommendedName>
        <fullName evidence="5">Peptidase S1 domain-containing protein</fullName>
    </recommendedName>
</protein>
<dbReference type="EMBL" id="VCGU01000010">
    <property type="protein sequence ID" value="TRY69577.1"/>
    <property type="molecule type" value="Genomic_DNA"/>
</dbReference>
<dbReference type="SUPFAM" id="SSF50494">
    <property type="entry name" value="Trypsin-like serine proteases"/>
    <property type="match status" value="2"/>
</dbReference>
<dbReference type="InterPro" id="IPR051487">
    <property type="entry name" value="Ser/Thr_Proteases_Immune/Dev"/>
</dbReference>
<dbReference type="InterPro" id="IPR009003">
    <property type="entry name" value="Peptidase_S1_PA"/>
</dbReference>
<organism evidence="6 7">
    <name type="scientific">Tigriopus californicus</name>
    <name type="common">Marine copepod</name>
    <dbReference type="NCBI Taxonomy" id="6832"/>
    <lineage>
        <taxon>Eukaryota</taxon>
        <taxon>Metazoa</taxon>
        <taxon>Ecdysozoa</taxon>
        <taxon>Arthropoda</taxon>
        <taxon>Crustacea</taxon>
        <taxon>Multicrustacea</taxon>
        <taxon>Hexanauplia</taxon>
        <taxon>Copepoda</taxon>
        <taxon>Harpacticoida</taxon>
        <taxon>Harpacticidae</taxon>
        <taxon>Tigriopus</taxon>
    </lineage>
</organism>
<keyword evidence="1" id="KW-1015">Disulfide bond</keyword>
<dbReference type="Gene3D" id="2.40.10.10">
    <property type="entry name" value="Trypsin-like serine proteases"/>
    <property type="match status" value="1"/>
</dbReference>
<dbReference type="SMART" id="SM00020">
    <property type="entry name" value="Tryp_SPc"/>
    <property type="match status" value="1"/>
</dbReference>
<dbReference type="GO" id="GO:0006508">
    <property type="term" value="P:proteolysis"/>
    <property type="evidence" value="ECO:0007669"/>
    <property type="project" value="InterPro"/>
</dbReference>
<evidence type="ECO:0000256" key="1">
    <source>
        <dbReference type="ARBA" id="ARBA00023157"/>
    </source>
</evidence>
<sequence>MESLTQARNPLLALNLLVVLVCFGVEQIHAVPIQNERIQVDRLLQLLQDARKPAQDANNGWTKITEDDVLDVMLGLDPQSKDSVNDQGQIIDPSSKVETPGLLQDRFLNTPSLAVYAPLPNVSITTFKPTLQIGQDSEPQMTNSPWNRTLSQANGPQDPQDPSFSIFHDVRNLGITQFDQEKCLCGVDVLRPHSLLNHRHESQTEFTSIAARTQKPWTAVIVSKAWNQEVRRCEGSLINHHFVLSSVNCLCGQSNRILSALCRDPEKSVIDIYPTSLQQFDVFLGRAENGKPRERYTGTRVVIPKGMLTFGLVKDDVALLRVDPYVTFNDNLMPICLDGSLLEVARLNPSRISMDEPFAPVPELLSNQICTTDGRLPKRFHHCASQCQGTTPPSEQDAFCSRFWNELKADYTWDPDSSPRTTFIVEQSGAVDQVCFPQQSARSQLGWCRVKHADSTLDYSQGNDWGFCSENCDETLGFESKDDRNPRDVLLEIQDIAYCQRLGDFKDKSEFCAGDLILPEVKRYRWIPNQGLEELTVSEKDYLPFLGGFATCQDFIGGGPAWQWTKISGEALQIRAIQVGVASRSLGCCPAHNPTVFLKIGERREWVLEQSQSGGCQNYA</sequence>
<feature type="region of interest" description="Disordered" evidence="3">
    <location>
        <begin position="134"/>
        <end position="161"/>
    </location>
</feature>
<feature type="signal peptide" evidence="4">
    <location>
        <begin position="1"/>
        <end position="30"/>
    </location>
</feature>
<evidence type="ECO:0000313" key="6">
    <source>
        <dbReference type="EMBL" id="TRY69577.1"/>
    </source>
</evidence>
<dbReference type="AlphaFoldDB" id="A0A553NVX3"/>
<feature type="domain" description="Peptidase S1" evidence="5">
    <location>
        <begin position="195"/>
        <end position="612"/>
    </location>
</feature>
<evidence type="ECO:0000256" key="2">
    <source>
        <dbReference type="ARBA" id="ARBA00024195"/>
    </source>
</evidence>
<feature type="chain" id="PRO_5022160299" description="Peptidase S1 domain-containing protein" evidence="4">
    <location>
        <begin position="31"/>
        <end position="620"/>
    </location>
</feature>
<evidence type="ECO:0000256" key="3">
    <source>
        <dbReference type="SAM" id="MobiDB-lite"/>
    </source>
</evidence>
<reference evidence="6 7" key="1">
    <citation type="journal article" date="2018" name="Nat. Ecol. Evol.">
        <title>Genomic signatures of mitonuclear coevolution across populations of Tigriopus californicus.</title>
        <authorList>
            <person name="Barreto F.S."/>
            <person name="Watson E.T."/>
            <person name="Lima T.G."/>
            <person name="Willett C.S."/>
            <person name="Edmands S."/>
            <person name="Li W."/>
            <person name="Burton R.S."/>
        </authorList>
    </citation>
    <scope>NUCLEOTIDE SEQUENCE [LARGE SCALE GENOMIC DNA]</scope>
    <source>
        <strain evidence="6 7">San Diego</strain>
    </source>
</reference>
<evidence type="ECO:0000313" key="7">
    <source>
        <dbReference type="Proteomes" id="UP000318571"/>
    </source>
</evidence>